<accession>A0A1F4UA48</accession>
<dbReference type="Proteomes" id="UP000177025">
    <property type="component" value="Unassembled WGS sequence"/>
</dbReference>
<organism evidence="2 3">
    <name type="scientific">candidate division WOR-3 bacterium RBG_13_43_14</name>
    <dbReference type="NCBI Taxonomy" id="1802590"/>
    <lineage>
        <taxon>Bacteria</taxon>
        <taxon>Bacteria division WOR-3</taxon>
    </lineage>
</organism>
<name>A0A1F4UA48_UNCW3</name>
<dbReference type="AlphaFoldDB" id="A0A1F4UA48"/>
<evidence type="ECO:0000313" key="2">
    <source>
        <dbReference type="EMBL" id="OGC41846.1"/>
    </source>
</evidence>
<dbReference type="Gene3D" id="2.20.28.30">
    <property type="entry name" value="RNA polymerase ii, chain L"/>
    <property type="match status" value="1"/>
</dbReference>
<feature type="domain" description="Putative regulatory protein FmdB zinc ribbon" evidence="1">
    <location>
        <begin position="1"/>
        <end position="43"/>
    </location>
</feature>
<sequence length="81" mass="8987">MPIYEYRCEKCGATFELLFEQSSKQHKIICKHCGSDKIHKLISKPAAVIMKNSSPSGSTCCGKTERCDTPPCSTDGTCRRD</sequence>
<evidence type="ECO:0000313" key="3">
    <source>
        <dbReference type="Proteomes" id="UP000177025"/>
    </source>
</evidence>
<gene>
    <name evidence="2" type="ORF">A2Y85_03325</name>
</gene>
<reference evidence="2 3" key="1">
    <citation type="journal article" date="2016" name="Nat. Commun.">
        <title>Thousands of microbial genomes shed light on interconnected biogeochemical processes in an aquifer system.</title>
        <authorList>
            <person name="Anantharaman K."/>
            <person name="Brown C.T."/>
            <person name="Hug L.A."/>
            <person name="Sharon I."/>
            <person name="Castelle C.J."/>
            <person name="Probst A.J."/>
            <person name="Thomas B.C."/>
            <person name="Singh A."/>
            <person name="Wilkins M.J."/>
            <person name="Karaoz U."/>
            <person name="Brodie E.L."/>
            <person name="Williams K.H."/>
            <person name="Hubbard S.S."/>
            <person name="Banfield J.F."/>
        </authorList>
    </citation>
    <scope>NUCLEOTIDE SEQUENCE [LARGE SCALE GENOMIC DNA]</scope>
</reference>
<dbReference type="Pfam" id="PF09723">
    <property type="entry name" value="Zn_ribbon_8"/>
    <property type="match status" value="1"/>
</dbReference>
<dbReference type="SUPFAM" id="SSF63393">
    <property type="entry name" value="RNA polymerase subunits"/>
    <property type="match status" value="1"/>
</dbReference>
<dbReference type="InterPro" id="IPR029040">
    <property type="entry name" value="RPABC4/Spt4"/>
</dbReference>
<dbReference type="InterPro" id="IPR013429">
    <property type="entry name" value="Regulatory_FmdB_Zinc_ribbon"/>
</dbReference>
<evidence type="ECO:0000259" key="1">
    <source>
        <dbReference type="SMART" id="SM00834"/>
    </source>
</evidence>
<comment type="caution">
    <text evidence="2">The sequence shown here is derived from an EMBL/GenBank/DDBJ whole genome shotgun (WGS) entry which is preliminary data.</text>
</comment>
<dbReference type="SMART" id="SM00834">
    <property type="entry name" value="CxxC_CXXC_SSSS"/>
    <property type="match status" value="1"/>
</dbReference>
<dbReference type="NCBIfam" id="TIGR02605">
    <property type="entry name" value="CxxC_CxxC_SSSS"/>
    <property type="match status" value="1"/>
</dbReference>
<protein>
    <recommendedName>
        <fullName evidence="1">Putative regulatory protein FmdB zinc ribbon domain-containing protein</fullName>
    </recommendedName>
</protein>
<dbReference type="EMBL" id="MEUM01000092">
    <property type="protein sequence ID" value="OGC41846.1"/>
    <property type="molecule type" value="Genomic_DNA"/>
</dbReference>
<proteinExistence type="predicted"/>